<reference evidence="1" key="1">
    <citation type="submission" date="2017-04" db="EMBL/GenBank/DDBJ databases">
        <title>Unexpected and diverse lifestyles within the genus Limnohabitans.</title>
        <authorList>
            <person name="Kasalicky V."/>
            <person name="Mehrshad M."/>
            <person name="Andrei S.-A."/>
            <person name="Salcher M."/>
            <person name="Kratochvilova H."/>
            <person name="Simek K."/>
            <person name="Ghai R."/>
        </authorList>
    </citation>
    <scope>NUCLEOTIDE SEQUENCE [LARGE SCALE GENOMIC DNA]</scope>
    <source>
        <strain evidence="1">II-D5</strain>
    </source>
</reference>
<protein>
    <recommendedName>
        <fullName evidence="3">DUF2789 domain-containing protein</fullName>
    </recommendedName>
</protein>
<dbReference type="STRING" id="1293045.H663_16290"/>
<keyword evidence="2" id="KW-1185">Reference proteome</keyword>
<gene>
    <name evidence="1" type="ORF">H663_016835</name>
</gene>
<dbReference type="RefSeq" id="WP_053176864.1">
    <property type="nucleotide sequence ID" value="NZ_LFYT02000028.1"/>
</dbReference>
<dbReference type="InterPro" id="IPR021250">
    <property type="entry name" value="DUF2789"/>
</dbReference>
<sequence>MELIEKNMKTLFAQLGEANDDASIDRFIAKHVIMDGTTCLHDAPFWTASQASFLREALVLDAAWAPVVDELNTKLHRSPDVSSS</sequence>
<dbReference type="AlphaFoldDB" id="A0A2T7UA28"/>
<dbReference type="Gene3D" id="1.10.10.1130">
    <property type="entry name" value="Uncharacterised protein PF10982, DUF2789"/>
    <property type="match status" value="1"/>
</dbReference>
<evidence type="ECO:0008006" key="3">
    <source>
        <dbReference type="Google" id="ProtNLM"/>
    </source>
</evidence>
<accession>A0A2T7UA28</accession>
<organism evidence="1 2">
    <name type="scientific">Limnohabitans planktonicus II-D5</name>
    <dbReference type="NCBI Taxonomy" id="1293045"/>
    <lineage>
        <taxon>Bacteria</taxon>
        <taxon>Pseudomonadati</taxon>
        <taxon>Pseudomonadota</taxon>
        <taxon>Betaproteobacteria</taxon>
        <taxon>Burkholderiales</taxon>
        <taxon>Comamonadaceae</taxon>
        <taxon>Limnohabitans</taxon>
    </lineage>
</organism>
<dbReference type="InterPro" id="IPR038086">
    <property type="entry name" value="DUF2789_sf"/>
</dbReference>
<dbReference type="Proteomes" id="UP000037507">
    <property type="component" value="Unassembled WGS sequence"/>
</dbReference>
<evidence type="ECO:0000313" key="2">
    <source>
        <dbReference type="Proteomes" id="UP000037507"/>
    </source>
</evidence>
<comment type="caution">
    <text evidence="1">The sequence shown here is derived from an EMBL/GenBank/DDBJ whole genome shotgun (WGS) entry which is preliminary data.</text>
</comment>
<proteinExistence type="predicted"/>
<name>A0A2T7UA28_9BURK</name>
<dbReference type="OrthoDB" id="5828847at2"/>
<dbReference type="Pfam" id="PF10982">
    <property type="entry name" value="DUF2789"/>
    <property type="match status" value="1"/>
</dbReference>
<dbReference type="EMBL" id="LFYT02000028">
    <property type="protein sequence ID" value="PVE41545.1"/>
    <property type="molecule type" value="Genomic_DNA"/>
</dbReference>
<evidence type="ECO:0000313" key="1">
    <source>
        <dbReference type="EMBL" id="PVE41545.1"/>
    </source>
</evidence>